<dbReference type="EMBL" id="LGRN01000531">
    <property type="protein sequence ID" value="OJD11547.1"/>
    <property type="molecule type" value="Genomic_DNA"/>
</dbReference>
<dbReference type="OrthoDB" id="2418081at2759"/>
<comment type="caution">
    <text evidence="1">The sequence shown here is derived from an EMBL/GenBank/DDBJ whole genome shotgun (WGS) entry which is preliminary data.</text>
</comment>
<dbReference type="Proteomes" id="UP000182235">
    <property type="component" value="Unassembled WGS sequence"/>
</dbReference>
<dbReference type="AlphaFoldDB" id="A0A1J9PUJ2"/>
<evidence type="ECO:0008006" key="3">
    <source>
        <dbReference type="Google" id="ProtNLM"/>
    </source>
</evidence>
<proteinExistence type="predicted"/>
<dbReference type="Gene3D" id="3.40.50.1820">
    <property type="entry name" value="alpha/beta hydrolase"/>
    <property type="match status" value="1"/>
</dbReference>
<dbReference type="InterPro" id="IPR029058">
    <property type="entry name" value="AB_hydrolase_fold"/>
</dbReference>
<dbReference type="VEuPathDB" id="FungiDB:AJ78_07707"/>
<reference evidence="1 2" key="1">
    <citation type="submission" date="2015-07" db="EMBL/GenBank/DDBJ databases">
        <title>Emmonsia species relationships and genome sequence.</title>
        <authorList>
            <consortium name="The Broad Institute Genomics Platform"/>
            <person name="Cuomo C.A."/>
            <person name="Munoz J.F."/>
            <person name="Imamovic A."/>
            <person name="Priest M.E."/>
            <person name="Young S."/>
            <person name="Clay O.K."/>
            <person name="McEwen J.G."/>
        </authorList>
    </citation>
    <scope>NUCLEOTIDE SEQUENCE [LARGE SCALE GENOMIC DNA]</scope>
    <source>
        <strain evidence="1 2">UAMH 9510</strain>
    </source>
</reference>
<organism evidence="1 2">
    <name type="scientific">Emergomyces pasteurianus Ep9510</name>
    <dbReference type="NCBI Taxonomy" id="1447872"/>
    <lineage>
        <taxon>Eukaryota</taxon>
        <taxon>Fungi</taxon>
        <taxon>Dikarya</taxon>
        <taxon>Ascomycota</taxon>
        <taxon>Pezizomycotina</taxon>
        <taxon>Eurotiomycetes</taxon>
        <taxon>Eurotiomycetidae</taxon>
        <taxon>Onygenales</taxon>
        <taxon>Ajellomycetaceae</taxon>
        <taxon>Emergomyces</taxon>
    </lineage>
</organism>
<gene>
    <name evidence="1" type="ORF">AJ78_07707</name>
</gene>
<sequence length="87" mass="8941">MPINQWIDNDSLEDPGQRTELGIEGLEEPSAMVRGLIEAEANGLSTLWGGDGYGRVVVGGLSQGCAAGVIMALGGGVLWGGWAGLWG</sequence>
<evidence type="ECO:0000313" key="1">
    <source>
        <dbReference type="EMBL" id="OJD11547.1"/>
    </source>
</evidence>
<protein>
    <recommendedName>
        <fullName evidence="3">Phospholipase/carboxylesterase/thioesterase domain-containing protein</fullName>
    </recommendedName>
</protein>
<name>A0A1J9PUJ2_9EURO</name>
<dbReference type="STRING" id="1447872.A0A1J9PUJ2"/>
<keyword evidence="2" id="KW-1185">Reference proteome</keyword>
<accession>A0A1J9PUJ2</accession>
<evidence type="ECO:0000313" key="2">
    <source>
        <dbReference type="Proteomes" id="UP000182235"/>
    </source>
</evidence>